<dbReference type="InterPro" id="IPR051535">
    <property type="entry name" value="Siderophore_ABC-ATPase"/>
</dbReference>
<gene>
    <name evidence="17" type="ORF">ON753_05185</name>
</gene>
<dbReference type="Pfam" id="PF00005">
    <property type="entry name" value="ABC_tran"/>
    <property type="match status" value="1"/>
</dbReference>
<comment type="subcellular location">
    <subcellularLocation>
        <location evidence="2">Cell membrane</location>
        <topology evidence="2">Multi-pass membrane protein</topology>
    </subcellularLocation>
    <subcellularLocation>
        <location evidence="1">Cell membrane</location>
        <topology evidence="1">Peripheral membrane protein</topology>
    </subcellularLocation>
</comment>
<feature type="transmembrane region" description="Helical" evidence="15">
    <location>
        <begin position="241"/>
        <end position="265"/>
    </location>
</feature>
<dbReference type="PANTHER" id="PTHR42771:SF2">
    <property type="entry name" value="IRON(3+)-HYDROXAMATE IMPORT ATP-BINDING PROTEIN FHUC"/>
    <property type="match status" value="1"/>
</dbReference>
<dbReference type="CDD" id="cd06550">
    <property type="entry name" value="TM_ABC_iron-siderophores_like"/>
    <property type="match status" value="1"/>
</dbReference>
<keyword evidence="6" id="KW-1003">Cell membrane</keyword>
<dbReference type="Proteomes" id="UP001300261">
    <property type="component" value="Unassembled WGS sequence"/>
</dbReference>
<dbReference type="InterPro" id="IPR003593">
    <property type="entry name" value="AAA+_ATPase"/>
</dbReference>
<evidence type="ECO:0000256" key="10">
    <source>
        <dbReference type="ARBA" id="ARBA00022840"/>
    </source>
</evidence>
<evidence type="ECO:0000256" key="14">
    <source>
        <dbReference type="ARBA" id="ARBA00023136"/>
    </source>
</evidence>
<evidence type="ECO:0000256" key="11">
    <source>
        <dbReference type="ARBA" id="ARBA00022989"/>
    </source>
</evidence>
<name>A0ABT3QY81_9HYPH</name>
<feature type="transmembrane region" description="Helical" evidence="15">
    <location>
        <begin position="154"/>
        <end position="180"/>
    </location>
</feature>
<keyword evidence="10" id="KW-0067">ATP-binding</keyword>
<reference evidence="17 18" key="1">
    <citation type="journal article" date="2016" name="Int. J. Syst. Evol. Microbiol.">
        <title>Labrenzia salina sp. nov., isolated from the rhizosphere of the halophyte Arthrocnemum macrostachyum.</title>
        <authorList>
            <person name="Camacho M."/>
            <person name="Redondo-Gomez S."/>
            <person name="Rodriguez-Llorente I."/>
            <person name="Rohde M."/>
            <person name="Sproer C."/>
            <person name="Schumann P."/>
            <person name="Klenk H.P."/>
            <person name="Montero-Calasanz M.D.C."/>
        </authorList>
    </citation>
    <scope>NUCLEOTIDE SEQUENCE [LARGE SCALE GENOMIC DNA]</scope>
    <source>
        <strain evidence="17 18">DSM 29163</strain>
    </source>
</reference>
<evidence type="ECO:0000256" key="3">
    <source>
        <dbReference type="ARBA" id="ARBA00005417"/>
    </source>
</evidence>
<evidence type="ECO:0000256" key="6">
    <source>
        <dbReference type="ARBA" id="ARBA00022475"/>
    </source>
</evidence>
<keyword evidence="5" id="KW-0813">Transport</keyword>
<dbReference type="Gene3D" id="3.40.50.300">
    <property type="entry name" value="P-loop containing nucleotide triphosphate hydrolases"/>
    <property type="match status" value="1"/>
</dbReference>
<keyword evidence="12" id="KW-0408">Iron</keyword>
<evidence type="ECO:0000256" key="5">
    <source>
        <dbReference type="ARBA" id="ARBA00022448"/>
    </source>
</evidence>
<evidence type="ECO:0000256" key="9">
    <source>
        <dbReference type="ARBA" id="ARBA00022741"/>
    </source>
</evidence>
<evidence type="ECO:0000256" key="8">
    <source>
        <dbReference type="ARBA" id="ARBA00022692"/>
    </source>
</evidence>
<evidence type="ECO:0000256" key="7">
    <source>
        <dbReference type="ARBA" id="ARBA00022496"/>
    </source>
</evidence>
<dbReference type="Gene3D" id="1.10.3470.10">
    <property type="entry name" value="ABC transporter involved in vitamin B12 uptake, BtuC"/>
    <property type="match status" value="1"/>
</dbReference>
<organism evidence="17 18">
    <name type="scientific">Roseibium salinum</name>
    <dbReference type="NCBI Taxonomy" id="1604349"/>
    <lineage>
        <taxon>Bacteria</taxon>
        <taxon>Pseudomonadati</taxon>
        <taxon>Pseudomonadota</taxon>
        <taxon>Alphaproteobacteria</taxon>
        <taxon>Hyphomicrobiales</taxon>
        <taxon>Stappiaceae</taxon>
        <taxon>Roseibium</taxon>
    </lineage>
</organism>
<dbReference type="Pfam" id="PF01032">
    <property type="entry name" value="FecCD"/>
    <property type="match status" value="1"/>
</dbReference>
<sequence>MNVLSALPRLVPLLGLLLLVTIAATGIGSSFMPPERVVSALLDQGARMDEVIVWTLRLPRVTLAILAGAALALAGAMLQRVVRNPMASPSVLGITDGAAVGVVLFLWLFSDSANNLLVSIHWQPVAAVAAAALFGFLVMALAAADRGGNKPLKIILYGIALAALAKAAVTLLIILGPVYRANQALTWLTGSIGAAHWQDVYVVGAGLAAITPFLMAQRLAAHQMALDPQSARTTGLSLEKAQFALLAAAVFLTALAAAHVGAIGFVGLVAPHVARIFHGQFRPGYLLSTALTGSLIVLLADTLARTLAPPLELPAGALTALVGAPLFLYLLIKDGNIMPELMARLENVTAAYDGTTALDAVSLKLPDHKIIAFCGPNGSGKSTALRTMRGLHKPLSGEVRIAGRPLHDWPAKELARQVAMLSQSPHAPSDLTVGDLVLMGRYSHRGRFSGPSAEDTAACETALAITEMADLRDRSLAQLSGGQLQRAWVAMTLAQNAPRIFLDEPTNHLDIAHAFELLDLIKHLSRAENRSFVIVLHDLNMAMRYADHVVLFERGRIAASGATEEVLTEENVSSVFGISCRIMKLEALERPVIVSWGKDTSLTPSSTACPPFEFED</sequence>
<evidence type="ECO:0000256" key="1">
    <source>
        <dbReference type="ARBA" id="ARBA00004202"/>
    </source>
</evidence>
<dbReference type="InterPro" id="IPR017871">
    <property type="entry name" value="ABC_transporter-like_CS"/>
</dbReference>
<keyword evidence="7" id="KW-0410">Iron transport</keyword>
<dbReference type="SUPFAM" id="SSF81345">
    <property type="entry name" value="ABC transporter involved in vitamin B12 uptake, BtuC"/>
    <property type="match status" value="1"/>
</dbReference>
<evidence type="ECO:0000259" key="16">
    <source>
        <dbReference type="PROSITE" id="PS50893"/>
    </source>
</evidence>
<feature type="transmembrane region" description="Helical" evidence="15">
    <location>
        <begin position="311"/>
        <end position="332"/>
    </location>
</feature>
<feature type="transmembrane region" description="Helical" evidence="15">
    <location>
        <begin position="58"/>
        <end position="78"/>
    </location>
</feature>
<dbReference type="InterPro" id="IPR037294">
    <property type="entry name" value="ABC_BtuC-like"/>
</dbReference>
<feature type="transmembrane region" description="Helical" evidence="15">
    <location>
        <begin position="200"/>
        <end position="220"/>
    </location>
</feature>
<feature type="domain" description="ABC transporter" evidence="16">
    <location>
        <begin position="343"/>
        <end position="579"/>
    </location>
</feature>
<keyword evidence="18" id="KW-1185">Reference proteome</keyword>
<dbReference type="PROSITE" id="PS00211">
    <property type="entry name" value="ABC_TRANSPORTER_1"/>
    <property type="match status" value="1"/>
</dbReference>
<proteinExistence type="inferred from homology"/>
<keyword evidence="8 15" id="KW-0812">Transmembrane</keyword>
<keyword evidence="9" id="KW-0547">Nucleotide-binding</keyword>
<dbReference type="InterPro" id="IPR027417">
    <property type="entry name" value="P-loop_NTPase"/>
</dbReference>
<dbReference type="RefSeq" id="WP_265961508.1">
    <property type="nucleotide sequence ID" value="NZ_JAPEVI010000003.1"/>
</dbReference>
<evidence type="ECO:0000256" key="4">
    <source>
        <dbReference type="ARBA" id="ARBA00007935"/>
    </source>
</evidence>
<evidence type="ECO:0000256" key="2">
    <source>
        <dbReference type="ARBA" id="ARBA00004651"/>
    </source>
</evidence>
<keyword evidence="14 15" id="KW-0472">Membrane</keyword>
<accession>A0ABT3QY81</accession>
<dbReference type="PROSITE" id="PS50893">
    <property type="entry name" value="ABC_TRANSPORTER_2"/>
    <property type="match status" value="1"/>
</dbReference>
<evidence type="ECO:0000313" key="17">
    <source>
        <dbReference type="EMBL" id="MCX2721801.1"/>
    </source>
</evidence>
<evidence type="ECO:0000256" key="13">
    <source>
        <dbReference type="ARBA" id="ARBA00023065"/>
    </source>
</evidence>
<comment type="similarity">
    <text evidence="4">Belongs to the binding-protein-dependent transport system permease family. FecCD subfamily.</text>
</comment>
<comment type="caution">
    <text evidence="17">The sequence shown here is derived from an EMBL/GenBank/DDBJ whole genome shotgun (WGS) entry which is preliminary data.</text>
</comment>
<evidence type="ECO:0000313" key="18">
    <source>
        <dbReference type="Proteomes" id="UP001300261"/>
    </source>
</evidence>
<evidence type="ECO:0000256" key="12">
    <source>
        <dbReference type="ARBA" id="ARBA00023004"/>
    </source>
</evidence>
<protein>
    <submittedName>
        <fullName evidence="17">Iron chelate uptake ABC transporter family permease subunit</fullName>
    </submittedName>
</protein>
<dbReference type="SUPFAM" id="SSF52540">
    <property type="entry name" value="P-loop containing nucleoside triphosphate hydrolases"/>
    <property type="match status" value="1"/>
</dbReference>
<feature type="transmembrane region" description="Helical" evidence="15">
    <location>
        <begin position="90"/>
        <end position="109"/>
    </location>
</feature>
<dbReference type="CDD" id="cd03214">
    <property type="entry name" value="ABC_Iron-Siderophores_B12_Hemin"/>
    <property type="match status" value="1"/>
</dbReference>
<dbReference type="EMBL" id="JAPEVI010000003">
    <property type="protein sequence ID" value="MCX2721801.1"/>
    <property type="molecule type" value="Genomic_DNA"/>
</dbReference>
<keyword evidence="13" id="KW-0406">Ion transport</keyword>
<keyword evidence="11 15" id="KW-1133">Transmembrane helix</keyword>
<dbReference type="InterPro" id="IPR003439">
    <property type="entry name" value="ABC_transporter-like_ATP-bd"/>
</dbReference>
<dbReference type="SMART" id="SM00382">
    <property type="entry name" value="AAA"/>
    <property type="match status" value="1"/>
</dbReference>
<dbReference type="PANTHER" id="PTHR42771">
    <property type="entry name" value="IRON(3+)-HYDROXAMATE IMPORT ATP-BINDING PROTEIN FHUC"/>
    <property type="match status" value="1"/>
</dbReference>
<evidence type="ECO:0000256" key="15">
    <source>
        <dbReference type="SAM" id="Phobius"/>
    </source>
</evidence>
<comment type="similarity">
    <text evidence="3">Belongs to the ABC transporter superfamily.</text>
</comment>
<dbReference type="InterPro" id="IPR000522">
    <property type="entry name" value="ABC_transptr_permease_BtuC"/>
</dbReference>
<feature type="transmembrane region" description="Helical" evidence="15">
    <location>
        <begin position="121"/>
        <end position="142"/>
    </location>
</feature>
<feature type="transmembrane region" description="Helical" evidence="15">
    <location>
        <begin position="285"/>
        <end position="304"/>
    </location>
</feature>